<reference evidence="7" key="1">
    <citation type="submission" date="2022-01" db="EMBL/GenBank/DDBJ databases">
        <authorList>
            <person name="King R."/>
        </authorList>
    </citation>
    <scope>NUCLEOTIDE SEQUENCE</scope>
</reference>
<dbReference type="Pfam" id="PF03073">
    <property type="entry name" value="TspO_MBR"/>
    <property type="match status" value="1"/>
</dbReference>
<comment type="similarity">
    <text evidence="2">Belongs to the TspO/BZRP family.</text>
</comment>
<dbReference type="CDD" id="cd15904">
    <property type="entry name" value="TSPO_MBR"/>
    <property type="match status" value="1"/>
</dbReference>
<evidence type="ECO:0000313" key="8">
    <source>
        <dbReference type="Proteomes" id="UP001153737"/>
    </source>
</evidence>
<dbReference type="EMBL" id="OU896714">
    <property type="protein sequence ID" value="CAH1178894.1"/>
    <property type="molecule type" value="Genomic_DNA"/>
</dbReference>
<dbReference type="Gene3D" id="1.20.1260.100">
    <property type="entry name" value="TspO/MBR protein"/>
    <property type="match status" value="1"/>
</dbReference>
<evidence type="ECO:0000256" key="5">
    <source>
        <dbReference type="ARBA" id="ARBA00023136"/>
    </source>
</evidence>
<evidence type="ECO:0000256" key="3">
    <source>
        <dbReference type="ARBA" id="ARBA00022692"/>
    </source>
</evidence>
<protein>
    <submittedName>
        <fullName evidence="7">Uncharacterized protein</fullName>
    </submittedName>
</protein>
<keyword evidence="5 6" id="KW-0472">Membrane</keyword>
<evidence type="ECO:0000256" key="6">
    <source>
        <dbReference type="SAM" id="Phobius"/>
    </source>
</evidence>
<keyword evidence="8" id="KW-1185">Reference proteome</keyword>
<accession>A0A9P0DN43</accession>
<gene>
    <name evidence="7" type="ORF">PHAECO_LOCUS11562</name>
</gene>
<feature type="transmembrane region" description="Helical" evidence="6">
    <location>
        <begin position="12"/>
        <end position="30"/>
    </location>
</feature>
<dbReference type="Proteomes" id="UP001153737">
    <property type="component" value="Chromosome 8"/>
</dbReference>
<dbReference type="InterPro" id="IPR038330">
    <property type="entry name" value="TspO/MBR-related_sf"/>
</dbReference>
<name>A0A9P0DN43_PHACE</name>
<feature type="transmembrane region" description="Helical" evidence="6">
    <location>
        <begin position="144"/>
        <end position="162"/>
    </location>
</feature>
<feature type="transmembrane region" description="Helical" evidence="6">
    <location>
        <begin position="89"/>
        <end position="109"/>
    </location>
</feature>
<proteinExistence type="inferred from homology"/>
<comment type="subcellular location">
    <subcellularLocation>
        <location evidence="1">Membrane</location>
        <topology evidence="1">Multi-pass membrane protein</topology>
    </subcellularLocation>
</comment>
<feature type="transmembrane region" description="Helical" evidence="6">
    <location>
        <begin position="115"/>
        <end position="137"/>
    </location>
</feature>
<dbReference type="InterPro" id="IPR004307">
    <property type="entry name" value="TspO_MBR"/>
</dbReference>
<dbReference type="GO" id="GO:0033013">
    <property type="term" value="P:tetrapyrrole metabolic process"/>
    <property type="evidence" value="ECO:0007669"/>
    <property type="project" value="UniProtKB-ARBA"/>
</dbReference>
<dbReference type="PANTHER" id="PTHR10057">
    <property type="entry name" value="PERIPHERAL-TYPE BENZODIAZEPINE RECEPTOR"/>
    <property type="match status" value="1"/>
</dbReference>
<dbReference type="PANTHER" id="PTHR10057:SF0">
    <property type="entry name" value="TRANSLOCATOR PROTEIN"/>
    <property type="match status" value="1"/>
</dbReference>
<sequence>MNNIQKIEAVQAVIAILLPNYGTFLFYFQFHMNNDEIYNDLTVPSWTPSYRTFKLIWTCFYCIIGLASFLVFKEISLVGNQAVSKASKVILIIFYSIHVPACWAWLPLLGGLKNIGGAVTVLLLAGSTATTITPLVWYVNKIAAVLFLPHIAWIIFLITWTLQVS</sequence>
<dbReference type="AlphaFoldDB" id="A0A9P0DN43"/>
<dbReference type="OrthoDB" id="6717566at2759"/>
<organism evidence="7 8">
    <name type="scientific">Phaedon cochleariae</name>
    <name type="common">Mustard beetle</name>
    <dbReference type="NCBI Taxonomy" id="80249"/>
    <lineage>
        <taxon>Eukaryota</taxon>
        <taxon>Metazoa</taxon>
        <taxon>Ecdysozoa</taxon>
        <taxon>Arthropoda</taxon>
        <taxon>Hexapoda</taxon>
        <taxon>Insecta</taxon>
        <taxon>Pterygota</taxon>
        <taxon>Neoptera</taxon>
        <taxon>Endopterygota</taxon>
        <taxon>Coleoptera</taxon>
        <taxon>Polyphaga</taxon>
        <taxon>Cucujiformia</taxon>
        <taxon>Chrysomeloidea</taxon>
        <taxon>Chrysomelidae</taxon>
        <taxon>Chrysomelinae</taxon>
        <taxon>Chrysomelini</taxon>
        <taxon>Phaedon</taxon>
    </lineage>
</organism>
<dbReference type="FunFam" id="1.20.1260.100:FF:000001">
    <property type="entry name" value="translocator protein 2"/>
    <property type="match status" value="1"/>
</dbReference>
<keyword evidence="3 6" id="KW-0812">Transmembrane</keyword>
<keyword evidence="4 6" id="KW-1133">Transmembrane helix</keyword>
<evidence type="ECO:0000313" key="7">
    <source>
        <dbReference type="EMBL" id="CAH1178894.1"/>
    </source>
</evidence>
<dbReference type="GO" id="GO:0016020">
    <property type="term" value="C:membrane"/>
    <property type="evidence" value="ECO:0007669"/>
    <property type="project" value="UniProtKB-SubCell"/>
</dbReference>
<evidence type="ECO:0000256" key="1">
    <source>
        <dbReference type="ARBA" id="ARBA00004141"/>
    </source>
</evidence>
<evidence type="ECO:0000256" key="2">
    <source>
        <dbReference type="ARBA" id="ARBA00007524"/>
    </source>
</evidence>
<feature type="transmembrane region" description="Helical" evidence="6">
    <location>
        <begin position="55"/>
        <end position="77"/>
    </location>
</feature>
<reference evidence="7" key="2">
    <citation type="submission" date="2022-10" db="EMBL/GenBank/DDBJ databases">
        <authorList>
            <consortium name="ENA_rothamsted_submissions"/>
            <consortium name="culmorum"/>
            <person name="King R."/>
        </authorList>
    </citation>
    <scope>NUCLEOTIDE SEQUENCE</scope>
</reference>
<evidence type="ECO:0000256" key="4">
    <source>
        <dbReference type="ARBA" id="ARBA00022989"/>
    </source>
</evidence>